<dbReference type="GO" id="GO:0003777">
    <property type="term" value="F:microtubule motor activity"/>
    <property type="evidence" value="ECO:0007669"/>
    <property type="project" value="InterPro"/>
</dbReference>
<feature type="domain" description="Kinesin motor" evidence="6">
    <location>
        <begin position="895"/>
        <end position="1014"/>
    </location>
</feature>
<comment type="similarity">
    <text evidence="3">Belongs to the TRAFAC class myosin-kinesin ATPase superfamily. Kinesin family.</text>
</comment>
<dbReference type="SUPFAM" id="SSF52540">
    <property type="entry name" value="P-loop containing nucleoside triphosphate hydrolases"/>
    <property type="match status" value="1"/>
</dbReference>
<evidence type="ECO:0000259" key="6">
    <source>
        <dbReference type="PROSITE" id="PS50067"/>
    </source>
</evidence>
<proteinExistence type="inferred from homology"/>
<evidence type="ECO:0000256" key="4">
    <source>
        <dbReference type="SAM" id="Coils"/>
    </source>
</evidence>
<evidence type="ECO:0000313" key="8">
    <source>
        <dbReference type="Proteomes" id="UP001231189"/>
    </source>
</evidence>
<dbReference type="InterPro" id="IPR001752">
    <property type="entry name" value="Kinesin_motor_dom"/>
</dbReference>
<dbReference type="InterPro" id="IPR036961">
    <property type="entry name" value="Kinesin_motor_dom_sf"/>
</dbReference>
<keyword evidence="3" id="KW-0547">Nucleotide-binding</keyword>
<dbReference type="Gene3D" id="3.40.850.10">
    <property type="entry name" value="Kinesin motor domain"/>
    <property type="match status" value="2"/>
</dbReference>
<dbReference type="PANTHER" id="PTHR47972:SF15">
    <property type="entry name" value="KINESIN-LIKE PROTEIN KIN-14D"/>
    <property type="match status" value="1"/>
</dbReference>
<dbReference type="EMBL" id="JAUUTY010000006">
    <property type="protein sequence ID" value="KAK1616268.1"/>
    <property type="molecule type" value="Genomic_DNA"/>
</dbReference>
<dbReference type="SMART" id="SM00129">
    <property type="entry name" value="KISc"/>
    <property type="match status" value="1"/>
</dbReference>
<keyword evidence="2 3" id="KW-0505">Motor protein</keyword>
<feature type="compositionally biased region" description="Polar residues" evidence="5">
    <location>
        <begin position="1142"/>
        <end position="1168"/>
    </location>
</feature>
<dbReference type="InterPro" id="IPR031852">
    <property type="entry name" value="Vik1/Cik1_MT-bd"/>
</dbReference>
<sequence>MGVPTFSAFDLERGQMTAVVDCILALRDRFGSRIGEERGFSFLTRSDSEGSRRHMEAKLQRVLTSPIMSEPSSPSLGADLYSPSGVFQMKQGGYADLPGCKVSDLMKSSSLDNAPTQSLLGVVNSIVDESIERKNGQIPYRIACLLRKVIVEIERRMSSQAGHIRNQNNLIKAREEKYQSRIRVLEALAGGASGQTHMEKDKQLPEEDMARLMKCQEEVVRLMKEKEDMSRLLKEKEDMVRLLKEKEDMVRLLKEKEDIIDLKNVKVEERQLIADERKDRLLKEKDDSIVRLKKEKQEVVRLLKEKEDMVSLLMAKEDMVDLKKVMVQETQRITDEGKDRLLKEKDDTIVRLTKEKEEMVRLMKDKEDIVRSIEKEDTAKLEDGGIKDEKQTTNIGIGRLIAEKSTNVVRLTQEKEEMIKLLKEKEDIILLMKEKENMFMLMKEKEDKVDLKKGTVENMKQLSDEDAHTSTKEKSDIIRLMKESEDSNNSIMKLKLELEALRSLHEENCKLLESKNKDIVKLLADKEDSARIILQLRQDMSTKENDKILKLMKEKEDGNNIILKVNMEMKALQSSYEEACKLLESKEKDVVRLLADKEEARKLLESKEKDVVKLLADKEDNASLILQLREELEAAKRLHETDSQQLEARASQLKEELEQRIKEVELMLEDSIKKRREHEEVLKSRIQFWEQKGIVVNQFVGLQIQNVQDLRLCSVSVRHDILNCQKRWLEELAGLGQDLKVVTNAAEKYHAALAENRKLFNEIQELKGNIRVLCRIRPFQPGEDEKSSSVEYIGENGELVLSNPTKLKEGSKNFTFNKVFGPTTTQDMVFKDIQPLIRSVLDGYNVCIFAYGQTGSGKTYTMMGPEKATEKEWGVNYRALNDLFNISRDRQDIITVVTIHVRGQDLKTGNTLRGALHLVDLAGSERVDRSAVTGDRLKEAQHINKSLAALGDVIFSLSQKNAHVPYRNSKLTQVLQTSLGGHAKTLMFVQVNPDVTSYTETLSTLKFAERVSGVELGVARTNKEGKEGKDVRELMDQLSMLQDTISKKDDEIEQLQLLNTSSSRLKSNRQAGSLMKHSSSSPGMTSLAKVSSVGSGAASDLDNFSDISDRQSEAGSMLSIEPEASGIGDIDSDGRLSDASDGGNSTGAETDCSVSSAVDQGQDKTSSAAKERLTKAVSRVQKLTVPKASGLRPKPRDPPVPKPSAPTGTRRSTTQATPPARVTGTARRGP</sequence>
<keyword evidence="3" id="KW-0067">ATP-binding</keyword>
<protein>
    <recommendedName>
        <fullName evidence="6">Kinesin motor domain-containing protein</fullName>
    </recommendedName>
</protein>
<feature type="coiled-coil region" evidence="4">
    <location>
        <begin position="1031"/>
        <end position="1058"/>
    </location>
</feature>
<evidence type="ECO:0000256" key="5">
    <source>
        <dbReference type="SAM" id="MobiDB-lite"/>
    </source>
</evidence>
<dbReference type="InterPro" id="IPR027640">
    <property type="entry name" value="Kinesin-like_fam"/>
</dbReference>
<dbReference type="Pfam" id="PF00225">
    <property type="entry name" value="Kinesin"/>
    <property type="match status" value="1"/>
</dbReference>
<feature type="compositionally biased region" description="Polar residues" evidence="5">
    <location>
        <begin position="1063"/>
        <end position="1084"/>
    </location>
</feature>
<evidence type="ECO:0000256" key="1">
    <source>
        <dbReference type="ARBA" id="ARBA00022701"/>
    </source>
</evidence>
<feature type="binding site" evidence="3">
    <location>
        <begin position="852"/>
        <end position="859"/>
    </location>
    <ligand>
        <name>ATP</name>
        <dbReference type="ChEBI" id="CHEBI:30616"/>
    </ligand>
</feature>
<evidence type="ECO:0000313" key="7">
    <source>
        <dbReference type="EMBL" id="KAK1616268.1"/>
    </source>
</evidence>
<evidence type="ECO:0000256" key="3">
    <source>
        <dbReference type="PROSITE-ProRule" id="PRU00283"/>
    </source>
</evidence>
<comment type="caution">
    <text evidence="3">Lacks conserved residue(s) required for the propagation of feature annotation.</text>
</comment>
<feature type="region of interest" description="Disordered" evidence="5">
    <location>
        <begin position="1063"/>
        <end position="1088"/>
    </location>
</feature>
<evidence type="ECO:0000256" key="2">
    <source>
        <dbReference type="ARBA" id="ARBA00023175"/>
    </source>
</evidence>
<keyword evidence="8" id="KW-1185">Reference proteome</keyword>
<dbReference type="PRINTS" id="PR00380">
    <property type="entry name" value="KINESINHEAVY"/>
</dbReference>
<dbReference type="GO" id="GO:0005524">
    <property type="term" value="F:ATP binding"/>
    <property type="evidence" value="ECO:0007669"/>
    <property type="project" value="UniProtKB-UniRule"/>
</dbReference>
<dbReference type="PROSITE" id="PS50067">
    <property type="entry name" value="KINESIN_MOTOR_2"/>
    <property type="match status" value="2"/>
</dbReference>
<keyword evidence="1" id="KW-0493">Microtubule</keyword>
<dbReference type="GO" id="GO:0008017">
    <property type="term" value="F:microtubule binding"/>
    <property type="evidence" value="ECO:0007669"/>
    <property type="project" value="InterPro"/>
</dbReference>
<dbReference type="InterPro" id="IPR027417">
    <property type="entry name" value="P-loop_NTPase"/>
</dbReference>
<dbReference type="GO" id="GO:0007018">
    <property type="term" value="P:microtubule-based movement"/>
    <property type="evidence" value="ECO:0007669"/>
    <property type="project" value="InterPro"/>
</dbReference>
<gene>
    <name evidence="7" type="ORF">QYE76_021785</name>
</gene>
<reference evidence="7" key="1">
    <citation type="submission" date="2023-07" db="EMBL/GenBank/DDBJ databases">
        <title>A chromosome-level genome assembly of Lolium multiflorum.</title>
        <authorList>
            <person name="Chen Y."/>
            <person name="Copetti D."/>
            <person name="Kolliker R."/>
            <person name="Studer B."/>
        </authorList>
    </citation>
    <scope>NUCLEOTIDE SEQUENCE</scope>
    <source>
        <strain evidence="7">02402/16</strain>
        <tissue evidence="7">Leaf</tissue>
    </source>
</reference>
<feature type="domain" description="Kinesin motor" evidence="6">
    <location>
        <begin position="769"/>
        <end position="892"/>
    </location>
</feature>
<dbReference type="GO" id="GO:0005874">
    <property type="term" value="C:microtubule"/>
    <property type="evidence" value="ECO:0007669"/>
    <property type="project" value="UniProtKB-KW"/>
</dbReference>
<feature type="coiled-coil region" evidence="4">
    <location>
        <begin position="212"/>
        <end position="312"/>
    </location>
</feature>
<accession>A0AAD8R755</accession>
<name>A0AAD8R755_LOLMU</name>
<keyword evidence="4" id="KW-0175">Coiled coil</keyword>
<dbReference type="Proteomes" id="UP001231189">
    <property type="component" value="Unassembled WGS sequence"/>
</dbReference>
<dbReference type="AlphaFoldDB" id="A0AAD8R755"/>
<feature type="coiled-coil region" evidence="4">
    <location>
        <begin position="569"/>
        <end position="681"/>
    </location>
</feature>
<feature type="region of interest" description="Disordered" evidence="5">
    <location>
        <begin position="1112"/>
        <end position="1230"/>
    </location>
</feature>
<feature type="coiled-coil region" evidence="4">
    <location>
        <begin position="349"/>
        <end position="376"/>
    </location>
</feature>
<feature type="compositionally biased region" description="Polar residues" evidence="5">
    <location>
        <begin position="1207"/>
        <end position="1217"/>
    </location>
</feature>
<dbReference type="Pfam" id="PF16796">
    <property type="entry name" value="Microtub_bd"/>
    <property type="match status" value="1"/>
</dbReference>
<dbReference type="PANTHER" id="PTHR47972">
    <property type="entry name" value="KINESIN-LIKE PROTEIN KLP-3"/>
    <property type="match status" value="1"/>
</dbReference>
<comment type="caution">
    <text evidence="7">The sequence shown here is derived from an EMBL/GenBank/DDBJ whole genome shotgun (WGS) entry which is preliminary data.</text>
</comment>
<organism evidence="7 8">
    <name type="scientific">Lolium multiflorum</name>
    <name type="common">Italian ryegrass</name>
    <name type="synonym">Lolium perenne subsp. multiflorum</name>
    <dbReference type="NCBI Taxonomy" id="4521"/>
    <lineage>
        <taxon>Eukaryota</taxon>
        <taxon>Viridiplantae</taxon>
        <taxon>Streptophyta</taxon>
        <taxon>Embryophyta</taxon>
        <taxon>Tracheophyta</taxon>
        <taxon>Spermatophyta</taxon>
        <taxon>Magnoliopsida</taxon>
        <taxon>Liliopsida</taxon>
        <taxon>Poales</taxon>
        <taxon>Poaceae</taxon>
        <taxon>BOP clade</taxon>
        <taxon>Pooideae</taxon>
        <taxon>Poodae</taxon>
        <taxon>Poeae</taxon>
        <taxon>Poeae Chloroplast Group 2 (Poeae type)</taxon>
        <taxon>Loliodinae</taxon>
        <taxon>Loliinae</taxon>
        <taxon>Lolium</taxon>
    </lineage>
</organism>